<evidence type="ECO:0000256" key="1">
    <source>
        <dbReference type="ARBA" id="ARBA00004167"/>
    </source>
</evidence>
<gene>
    <name evidence="12" type="ORF">PIB30_031823</name>
</gene>
<keyword evidence="3" id="KW-0349">Heme</keyword>
<dbReference type="InterPro" id="IPR050665">
    <property type="entry name" value="Cytochrome_P450_Monooxygen"/>
</dbReference>
<keyword evidence="10 11" id="KW-0472">Membrane</keyword>
<evidence type="ECO:0000313" key="12">
    <source>
        <dbReference type="EMBL" id="MED6121606.1"/>
    </source>
</evidence>
<evidence type="ECO:0008006" key="14">
    <source>
        <dbReference type="Google" id="ProtNLM"/>
    </source>
</evidence>
<comment type="similarity">
    <text evidence="2">Belongs to the cytochrome P450 family.</text>
</comment>
<dbReference type="PANTHER" id="PTHR24282">
    <property type="entry name" value="CYTOCHROME P450 FAMILY MEMBER"/>
    <property type="match status" value="1"/>
</dbReference>
<sequence length="279" mass="32302">MEVTTIIIAAATIVVLVSWGWGVLNWLWLKPKKIERLLRAQGLQGTPYKVLVGDSKDFMKMQRETKTKPMNTSDDDIVPRTMPYVLQCYNKYGKNSFSWFGGIPRLIVTDPELIKDVFNKIYDFPKPDTNPLIKLLVNGLAGHGGEKWSKHRRIINPAFHLEKLKDILVILHPRPSLEISRRAATRRLNTTFSDWQLLPPDFIPDPRPARLFRPGFLDLSMTWFRLVDRALTRPNFYNPRIALHWIQTHTLPDWCRVNQSVDRSADVANHLQSQADTCH</sequence>
<keyword evidence="9" id="KW-0503">Monooxygenase</keyword>
<proteinExistence type="inferred from homology"/>
<dbReference type="Proteomes" id="UP001341840">
    <property type="component" value="Unassembled WGS sequence"/>
</dbReference>
<keyword evidence="7" id="KW-0560">Oxidoreductase</keyword>
<accession>A0ABU6RCJ1</accession>
<comment type="subcellular location">
    <subcellularLocation>
        <location evidence="1">Membrane</location>
        <topology evidence="1">Single-pass membrane protein</topology>
    </subcellularLocation>
</comment>
<protein>
    <recommendedName>
        <fullName evidence="14">Cytochrome P450</fullName>
    </recommendedName>
</protein>
<comment type="caution">
    <text evidence="12">The sequence shown here is derived from an EMBL/GenBank/DDBJ whole genome shotgun (WGS) entry which is preliminary data.</text>
</comment>
<evidence type="ECO:0000256" key="2">
    <source>
        <dbReference type="ARBA" id="ARBA00010617"/>
    </source>
</evidence>
<evidence type="ECO:0000256" key="8">
    <source>
        <dbReference type="ARBA" id="ARBA00023004"/>
    </source>
</evidence>
<name>A0ABU6RCJ1_9FABA</name>
<evidence type="ECO:0000256" key="5">
    <source>
        <dbReference type="ARBA" id="ARBA00022723"/>
    </source>
</evidence>
<dbReference type="Gene3D" id="1.10.630.10">
    <property type="entry name" value="Cytochrome P450"/>
    <property type="match status" value="1"/>
</dbReference>
<evidence type="ECO:0000256" key="3">
    <source>
        <dbReference type="ARBA" id="ARBA00022617"/>
    </source>
</evidence>
<evidence type="ECO:0000256" key="4">
    <source>
        <dbReference type="ARBA" id="ARBA00022692"/>
    </source>
</evidence>
<keyword evidence="6 11" id="KW-1133">Transmembrane helix</keyword>
<evidence type="ECO:0000256" key="6">
    <source>
        <dbReference type="ARBA" id="ARBA00022989"/>
    </source>
</evidence>
<evidence type="ECO:0000256" key="11">
    <source>
        <dbReference type="SAM" id="Phobius"/>
    </source>
</evidence>
<dbReference type="PANTHER" id="PTHR24282:SF255">
    <property type="entry name" value="CYTOCHROME P450 72A11-RELATED"/>
    <property type="match status" value="1"/>
</dbReference>
<dbReference type="SUPFAM" id="SSF48264">
    <property type="entry name" value="Cytochrome P450"/>
    <property type="match status" value="1"/>
</dbReference>
<evidence type="ECO:0000256" key="10">
    <source>
        <dbReference type="ARBA" id="ARBA00023136"/>
    </source>
</evidence>
<dbReference type="Pfam" id="PF00067">
    <property type="entry name" value="p450"/>
    <property type="match status" value="1"/>
</dbReference>
<keyword evidence="5" id="KW-0479">Metal-binding</keyword>
<feature type="transmembrane region" description="Helical" evidence="11">
    <location>
        <begin position="6"/>
        <end position="29"/>
    </location>
</feature>
<keyword evidence="8" id="KW-0408">Iron</keyword>
<evidence type="ECO:0000256" key="9">
    <source>
        <dbReference type="ARBA" id="ARBA00023033"/>
    </source>
</evidence>
<keyword evidence="4 11" id="KW-0812">Transmembrane</keyword>
<evidence type="ECO:0000256" key="7">
    <source>
        <dbReference type="ARBA" id="ARBA00023002"/>
    </source>
</evidence>
<reference evidence="12 13" key="1">
    <citation type="journal article" date="2023" name="Plants (Basel)">
        <title>Bridging the Gap: Combining Genomics and Transcriptomics Approaches to Understand Stylosanthes scabra, an Orphan Legume from the Brazilian Caatinga.</title>
        <authorList>
            <person name="Ferreira-Neto J.R.C."/>
            <person name="da Silva M.D."/>
            <person name="Binneck E."/>
            <person name="de Melo N.F."/>
            <person name="da Silva R.H."/>
            <person name="de Melo A.L.T.M."/>
            <person name="Pandolfi V."/>
            <person name="Bustamante F.O."/>
            <person name="Brasileiro-Vidal A.C."/>
            <person name="Benko-Iseppon A.M."/>
        </authorList>
    </citation>
    <scope>NUCLEOTIDE SEQUENCE [LARGE SCALE GENOMIC DNA]</scope>
    <source>
        <tissue evidence="12">Leaves</tissue>
    </source>
</reference>
<dbReference type="InterPro" id="IPR001128">
    <property type="entry name" value="Cyt_P450"/>
</dbReference>
<dbReference type="EMBL" id="JASCZI010030346">
    <property type="protein sequence ID" value="MED6121606.1"/>
    <property type="molecule type" value="Genomic_DNA"/>
</dbReference>
<organism evidence="12 13">
    <name type="scientific">Stylosanthes scabra</name>
    <dbReference type="NCBI Taxonomy" id="79078"/>
    <lineage>
        <taxon>Eukaryota</taxon>
        <taxon>Viridiplantae</taxon>
        <taxon>Streptophyta</taxon>
        <taxon>Embryophyta</taxon>
        <taxon>Tracheophyta</taxon>
        <taxon>Spermatophyta</taxon>
        <taxon>Magnoliopsida</taxon>
        <taxon>eudicotyledons</taxon>
        <taxon>Gunneridae</taxon>
        <taxon>Pentapetalae</taxon>
        <taxon>rosids</taxon>
        <taxon>fabids</taxon>
        <taxon>Fabales</taxon>
        <taxon>Fabaceae</taxon>
        <taxon>Papilionoideae</taxon>
        <taxon>50 kb inversion clade</taxon>
        <taxon>dalbergioids sensu lato</taxon>
        <taxon>Dalbergieae</taxon>
        <taxon>Pterocarpus clade</taxon>
        <taxon>Stylosanthes</taxon>
    </lineage>
</organism>
<keyword evidence="13" id="KW-1185">Reference proteome</keyword>
<dbReference type="InterPro" id="IPR036396">
    <property type="entry name" value="Cyt_P450_sf"/>
</dbReference>
<evidence type="ECO:0000313" key="13">
    <source>
        <dbReference type="Proteomes" id="UP001341840"/>
    </source>
</evidence>